<keyword evidence="1" id="KW-1133">Transmembrane helix</keyword>
<accession>A0A0C2MNR1</accession>
<dbReference type="OrthoDB" id="10060419at2759"/>
<proteinExistence type="predicted"/>
<feature type="transmembrane region" description="Helical" evidence="1">
    <location>
        <begin position="48"/>
        <end position="70"/>
    </location>
</feature>
<evidence type="ECO:0000313" key="3">
    <source>
        <dbReference type="Proteomes" id="UP000031668"/>
    </source>
</evidence>
<sequence length="107" mass="12367">MYSDTLHRNIPGMSADIHDQIIKELKSSPLPILVLSLMNPQTENCSQYLVFAFFYMMVFLKTSFSSLNLLKKTIESLNIFQESVHFLKSQKFNGKIFVKAKLKFEAL</sequence>
<keyword evidence="3" id="KW-1185">Reference proteome</keyword>
<dbReference type="AlphaFoldDB" id="A0A0C2MNR1"/>
<gene>
    <name evidence="2" type="ORF">RF11_03783</name>
</gene>
<reference evidence="2 3" key="1">
    <citation type="journal article" date="2014" name="Genome Biol. Evol.">
        <title>The genome of the myxosporean Thelohanellus kitauei shows adaptations to nutrient acquisition within its fish host.</title>
        <authorList>
            <person name="Yang Y."/>
            <person name="Xiong J."/>
            <person name="Zhou Z."/>
            <person name="Huo F."/>
            <person name="Miao W."/>
            <person name="Ran C."/>
            <person name="Liu Y."/>
            <person name="Zhang J."/>
            <person name="Feng J."/>
            <person name="Wang M."/>
            <person name="Wang M."/>
            <person name="Wang L."/>
            <person name="Yao B."/>
        </authorList>
    </citation>
    <scope>NUCLEOTIDE SEQUENCE [LARGE SCALE GENOMIC DNA]</scope>
    <source>
        <strain evidence="2">Wuqing</strain>
    </source>
</reference>
<dbReference type="Proteomes" id="UP000031668">
    <property type="component" value="Unassembled WGS sequence"/>
</dbReference>
<comment type="caution">
    <text evidence="2">The sequence shown here is derived from an EMBL/GenBank/DDBJ whole genome shotgun (WGS) entry which is preliminary data.</text>
</comment>
<keyword evidence="1" id="KW-0472">Membrane</keyword>
<dbReference type="EMBL" id="JWZT01002668">
    <property type="protein sequence ID" value="KII68881.1"/>
    <property type="molecule type" value="Genomic_DNA"/>
</dbReference>
<name>A0A0C2MNR1_THEKT</name>
<organism evidence="2 3">
    <name type="scientific">Thelohanellus kitauei</name>
    <name type="common">Myxosporean</name>
    <dbReference type="NCBI Taxonomy" id="669202"/>
    <lineage>
        <taxon>Eukaryota</taxon>
        <taxon>Metazoa</taxon>
        <taxon>Cnidaria</taxon>
        <taxon>Myxozoa</taxon>
        <taxon>Myxosporea</taxon>
        <taxon>Bivalvulida</taxon>
        <taxon>Platysporina</taxon>
        <taxon>Myxobolidae</taxon>
        <taxon>Thelohanellus</taxon>
    </lineage>
</organism>
<protein>
    <submittedName>
        <fullName evidence="2">Uncharacterized protein</fullName>
    </submittedName>
</protein>
<evidence type="ECO:0000313" key="2">
    <source>
        <dbReference type="EMBL" id="KII68881.1"/>
    </source>
</evidence>
<evidence type="ECO:0000256" key="1">
    <source>
        <dbReference type="SAM" id="Phobius"/>
    </source>
</evidence>
<keyword evidence="1" id="KW-0812">Transmembrane</keyword>